<sequence length="162" mass="17478">MEPQYINELPPELLVTMNQSAFTAQRRAVMNDDACAPVAVHEDFRRHHHVIAICRLAVEGILTRDGSIVKTATTGIEIEVASGKRLQVVQTQDEVVYPDGSKAKINSGAGQAGHFASGRSIALVGSRLSNGDEIISTPQKAGIITIHKDLPVPDDFLVEEVV</sequence>
<name>A0A3N6SHD7_9GAMM</name>
<keyword evidence="2" id="KW-1185">Reference proteome</keyword>
<dbReference type="AlphaFoldDB" id="A0A3N6SHD7"/>
<reference evidence="1 2" key="1">
    <citation type="submission" date="2018-10" db="EMBL/GenBank/DDBJ databases">
        <title>Draft genome sequence for the type isolate of Erwinia psidii, agent causal of bacterial blight in guava (Psidium guajava) and wilt and die-back of Eucalyptus spp.</title>
        <authorList>
            <person name="Hermenegildo P.S."/>
            <person name="Santos S.A."/>
            <person name="Guimaraes L.M.S."/>
            <person name="Vidigal P.M.P."/>
            <person name="Pereira I.C."/>
            <person name="Badel J.L."/>
            <person name="Alfenas-Zerbini P."/>
            <person name="Ferreira M.A.S.V."/>
            <person name="Alfenas A.C."/>
        </authorList>
    </citation>
    <scope>NUCLEOTIDE SEQUENCE [LARGE SCALE GENOMIC DNA]</scope>
    <source>
        <strain evidence="1 2">IBSBF 435</strain>
    </source>
</reference>
<dbReference type="RefSeq" id="WP_124232313.1">
    <property type="nucleotide sequence ID" value="NZ_RHHM01000003.1"/>
</dbReference>
<dbReference type="EMBL" id="RHHM01000003">
    <property type="protein sequence ID" value="RQM39343.1"/>
    <property type="molecule type" value="Genomic_DNA"/>
</dbReference>
<protein>
    <recommendedName>
        <fullName evidence="3">PAAR domain-containing protein</fullName>
    </recommendedName>
</protein>
<organism evidence="1 2">
    <name type="scientific">Erwinia psidii</name>
    <dbReference type="NCBI Taxonomy" id="69224"/>
    <lineage>
        <taxon>Bacteria</taxon>
        <taxon>Pseudomonadati</taxon>
        <taxon>Pseudomonadota</taxon>
        <taxon>Gammaproteobacteria</taxon>
        <taxon>Enterobacterales</taxon>
        <taxon>Erwiniaceae</taxon>
        <taxon>Erwinia</taxon>
    </lineage>
</organism>
<dbReference type="OrthoDB" id="6899605at2"/>
<proteinExistence type="predicted"/>
<comment type="caution">
    <text evidence="1">The sequence shown here is derived from an EMBL/GenBank/DDBJ whole genome shotgun (WGS) entry which is preliminary data.</text>
</comment>
<accession>A0A3N6SHD7</accession>
<evidence type="ECO:0000313" key="1">
    <source>
        <dbReference type="EMBL" id="RQM39343.1"/>
    </source>
</evidence>
<gene>
    <name evidence="1" type="ORF">EB241_06240</name>
</gene>
<dbReference type="Proteomes" id="UP000279457">
    <property type="component" value="Unassembled WGS sequence"/>
</dbReference>
<evidence type="ECO:0000313" key="2">
    <source>
        <dbReference type="Proteomes" id="UP000279457"/>
    </source>
</evidence>
<evidence type="ECO:0008006" key="3">
    <source>
        <dbReference type="Google" id="ProtNLM"/>
    </source>
</evidence>